<proteinExistence type="predicted"/>
<gene>
    <name evidence="1" type="ORF">P0Y55_10370</name>
</gene>
<sequence>MRKIRWTVLFTLVLLQVVSRAGALHPVYAEPLPDETKKLLEQGLSLVELDREIERISNLQVQTEASIRASEQQLHKQELAITVQQEKADRVLRSYYMGYKDFLLNALLSANSLSQLLEVWDTMDLILESDHQTMNNYGEQYRAIKQGYEELKQHKDDLADVGSQLIKQRERLVALQREIDLALSQSGQEMMLLRLMEELQAYWRNVGLFEVKQHFKALAGAMNELPEWIKETPGIVQSTGLKTKITITDKQLNEFVRSKDSRFNDFNFTFQDGLLTMEGDNGNIQVKIQGHYTIEEAPENAMLFHVDLLQFNGLTLPDTTRAELEREFDLGFYPQKLIKFIKAKSVSIEDGTLTVLLSLG</sequence>
<reference evidence="1" key="1">
    <citation type="submission" date="2023-03" db="EMBL/GenBank/DDBJ databases">
        <title>Andean soil-derived lignocellulolytic bacterial consortium as a source of novel taxa and putative plastic-active enzymes.</title>
        <authorList>
            <person name="Diaz-Garcia L."/>
            <person name="Chuvochina M."/>
            <person name="Feuerriegel G."/>
            <person name="Bunk B."/>
            <person name="Sproer C."/>
            <person name="Streit W.R."/>
            <person name="Rodriguez L.M."/>
            <person name="Overmann J."/>
            <person name="Jimenez D.J."/>
        </authorList>
    </citation>
    <scope>NUCLEOTIDE SEQUENCE</scope>
    <source>
        <strain evidence="1">MAG 2441</strain>
    </source>
</reference>
<evidence type="ECO:0000313" key="2">
    <source>
        <dbReference type="Proteomes" id="UP001178662"/>
    </source>
</evidence>
<accession>A0AA95JAH4</accession>
<dbReference type="EMBL" id="CP119317">
    <property type="protein sequence ID" value="WEK53001.1"/>
    <property type="molecule type" value="Genomic_DNA"/>
</dbReference>
<protein>
    <submittedName>
        <fullName evidence="1">Uncharacterized protein</fullName>
    </submittedName>
</protein>
<name>A0AA95JAH4_9BACL</name>
<organism evidence="1 2">
    <name type="scientific">Candidatus Cohnella colombiensis</name>
    <dbReference type="NCBI Taxonomy" id="3121368"/>
    <lineage>
        <taxon>Bacteria</taxon>
        <taxon>Bacillati</taxon>
        <taxon>Bacillota</taxon>
        <taxon>Bacilli</taxon>
        <taxon>Bacillales</taxon>
        <taxon>Paenibacillaceae</taxon>
        <taxon>Cohnella</taxon>
    </lineage>
</organism>
<dbReference type="AlphaFoldDB" id="A0AA95JAH4"/>
<dbReference type="Proteomes" id="UP001178662">
    <property type="component" value="Chromosome"/>
</dbReference>
<evidence type="ECO:0000313" key="1">
    <source>
        <dbReference type="EMBL" id="WEK53001.1"/>
    </source>
</evidence>
<dbReference type="Gene3D" id="6.10.250.3150">
    <property type="match status" value="1"/>
</dbReference>
<keyword evidence="2" id="KW-1185">Reference proteome</keyword>